<dbReference type="PANTHER" id="PTHR31915:SF6">
    <property type="entry name" value="SKICH DOMAIN-CONTAINING PROTEIN"/>
    <property type="match status" value="1"/>
</dbReference>
<dbReference type="InterPro" id="IPR051002">
    <property type="entry name" value="UBA_autophagy_assoc_protein"/>
</dbReference>
<dbReference type="Gene3D" id="2.60.40.2840">
    <property type="match status" value="1"/>
</dbReference>
<accession>A0AAN7SLC2</accession>
<organism evidence="4 5">
    <name type="scientific">Aquatica leii</name>
    <dbReference type="NCBI Taxonomy" id="1421715"/>
    <lineage>
        <taxon>Eukaryota</taxon>
        <taxon>Metazoa</taxon>
        <taxon>Ecdysozoa</taxon>
        <taxon>Arthropoda</taxon>
        <taxon>Hexapoda</taxon>
        <taxon>Insecta</taxon>
        <taxon>Pterygota</taxon>
        <taxon>Neoptera</taxon>
        <taxon>Endopterygota</taxon>
        <taxon>Coleoptera</taxon>
        <taxon>Polyphaga</taxon>
        <taxon>Elateriformia</taxon>
        <taxon>Elateroidea</taxon>
        <taxon>Lampyridae</taxon>
        <taxon>Luciolinae</taxon>
        <taxon>Aquatica</taxon>
    </lineage>
</organism>
<dbReference type="PANTHER" id="PTHR31915">
    <property type="entry name" value="SKICH DOMAIN-CONTAINING PROTEIN"/>
    <property type="match status" value="1"/>
</dbReference>
<evidence type="ECO:0000313" key="5">
    <source>
        <dbReference type="Proteomes" id="UP001353858"/>
    </source>
</evidence>
<gene>
    <name evidence="4" type="ORF">RN001_012958</name>
</gene>
<name>A0AAN7SLC2_9COLE</name>
<dbReference type="Proteomes" id="UP001353858">
    <property type="component" value="Unassembled WGS sequence"/>
</dbReference>
<comment type="caution">
    <text evidence="4">The sequence shown here is derived from an EMBL/GenBank/DDBJ whole genome shotgun (WGS) entry which is preliminary data.</text>
</comment>
<dbReference type="Pfam" id="PF17751">
    <property type="entry name" value="SKICH"/>
    <property type="match status" value="1"/>
</dbReference>
<keyword evidence="1 2" id="KW-0175">Coiled coil</keyword>
<feature type="coiled-coil region" evidence="2">
    <location>
        <begin position="212"/>
        <end position="253"/>
    </location>
</feature>
<feature type="domain" description="SKICH" evidence="3">
    <location>
        <begin position="17"/>
        <end position="112"/>
    </location>
</feature>
<proteinExistence type="predicted"/>
<dbReference type="AlphaFoldDB" id="A0AAN7SLC2"/>
<sequence length="272" mass="31571">MNLTSLGSSLSSVTSRVEFIDVQDQYTYNEDLICKYCLIDYEIQEGDRIAIFKLGWQYIKDYLLFEWASKNADNNFIVFNKHCLPKSTTDLYQFCFISGENNVHGASEPFQFVEKPKNYRSLFRYSSFAFDNSMPDDYKSLNNPSPSSINIPDIIERDRETIRLKEENEFLRNTLKLLAGKQTGKDYNADIQNLKKITSELQLTLGNQQNQIRDLQVQVSNWSVNYKALQKEKENLESTCANLKRNLQKDLNINTDIDLGELESMPPFPFAK</sequence>
<protein>
    <recommendedName>
        <fullName evidence="3">SKICH domain-containing protein</fullName>
    </recommendedName>
</protein>
<keyword evidence="5" id="KW-1185">Reference proteome</keyword>
<dbReference type="EMBL" id="JARPUR010000006">
    <property type="protein sequence ID" value="KAK4873598.1"/>
    <property type="molecule type" value="Genomic_DNA"/>
</dbReference>
<evidence type="ECO:0000256" key="2">
    <source>
        <dbReference type="SAM" id="Coils"/>
    </source>
</evidence>
<evidence type="ECO:0000259" key="3">
    <source>
        <dbReference type="Pfam" id="PF17751"/>
    </source>
</evidence>
<evidence type="ECO:0000313" key="4">
    <source>
        <dbReference type="EMBL" id="KAK4873598.1"/>
    </source>
</evidence>
<dbReference type="InterPro" id="IPR041611">
    <property type="entry name" value="SKICH"/>
</dbReference>
<reference evidence="5" key="1">
    <citation type="submission" date="2023-01" db="EMBL/GenBank/DDBJ databases">
        <title>Key to firefly adult light organ development and bioluminescence: homeobox transcription factors regulate luciferase expression and transportation to peroxisome.</title>
        <authorList>
            <person name="Fu X."/>
        </authorList>
    </citation>
    <scope>NUCLEOTIDE SEQUENCE [LARGE SCALE GENOMIC DNA]</scope>
</reference>
<evidence type="ECO:0000256" key="1">
    <source>
        <dbReference type="ARBA" id="ARBA00023054"/>
    </source>
</evidence>